<reference evidence="1 2" key="1">
    <citation type="journal article" date="2012" name="PLoS Pathog.">
        <title>Diverse lifestyles and strategies of plant pathogenesis encoded in the genomes of eighteen Dothideomycetes fungi.</title>
        <authorList>
            <person name="Ohm R.A."/>
            <person name="Feau N."/>
            <person name="Henrissat B."/>
            <person name="Schoch C.L."/>
            <person name="Horwitz B.A."/>
            <person name="Barry K.W."/>
            <person name="Condon B.J."/>
            <person name="Copeland A.C."/>
            <person name="Dhillon B."/>
            <person name="Glaser F."/>
            <person name="Hesse C.N."/>
            <person name="Kosti I."/>
            <person name="LaButti K."/>
            <person name="Lindquist E.A."/>
            <person name="Lucas S."/>
            <person name="Salamov A.A."/>
            <person name="Bradshaw R.E."/>
            <person name="Ciuffetti L."/>
            <person name="Hamelin R.C."/>
            <person name="Kema G.H.J."/>
            <person name="Lawrence C."/>
            <person name="Scott J.A."/>
            <person name="Spatafora J.W."/>
            <person name="Turgeon B.G."/>
            <person name="de Wit P.J.G.M."/>
            <person name="Zhong S."/>
            <person name="Goodwin S.B."/>
            <person name="Grigoriev I.V."/>
        </authorList>
    </citation>
    <scope>NUCLEOTIDE SEQUENCE [LARGE SCALE GENOMIC DNA]</scope>
    <source>
        <strain evidence="1 2">SO2202</strain>
    </source>
</reference>
<dbReference type="EMBL" id="KB456270">
    <property type="protein sequence ID" value="EMF08990.1"/>
    <property type="molecule type" value="Genomic_DNA"/>
</dbReference>
<dbReference type="eggNOG" id="ENOG502SYKH">
    <property type="taxonomic scope" value="Eukaryota"/>
</dbReference>
<dbReference type="OrthoDB" id="3050608at2759"/>
<dbReference type="RefSeq" id="XP_016757111.1">
    <property type="nucleotide sequence ID" value="XM_016907088.1"/>
</dbReference>
<organism evidence="1 2">
    <name type="scientific">Sphaerulina musiva (strain SO2202)</name>
    <name type="common">Poplar stem canker fungus</name>
    <name type="synonym">Septoria musiva</name>
    <dbReference type="NCBI Taxonomy" id="692275"/>
    <lineage>
        <taxon>Eukaryota</taxon>
        <taxon>Fungi</taxon>
        <taxon>Dikarya</taxon>
        <taxon>Ascomycota</taxon>
        <taxon>Pezizomycotina</taxon>
        <taxon>Dothideomycetes</taxon>
        <taxon>Dothideomycetidae</taxon>
        <taxon>Mycosphaerellales</taxon>
        <taxon>Mycosphaerellaceae</taxon>
        <taxon>Sphaerulina</taxon>
    </lineage>
</organism>
<protein>
    <submittedName>
        <fullName evidence="1">Uncharacterized protein</fullName>
    </submittedName>
</protein>
<accession>M3CAY8</accession>
<dbReference type="GeneID" id="27904225"/>
<dbReference type="OMA" id="QGQREDY"/>
<evidence type="ECO:0000313" key="1">
    <source>
        <dbReference type="EMBL" id="EMF08990.1"/>
    </source>
</evidence>
<keyword evidence="2" id="KW-1185">Reference proteome</keyword>
<evidence type="ECO:0000313" key="2">
    <source>
        <dbReference type="Proteomes" id="UP000016931"/>
    </source>
</evidence>
<dbReference type="HOGENOM" id="CLU_169797_1_1_1"/>
<sequence length="72" mass="7920">MNNNNMNTGNPAGGKEDYLDKAVDAVEKKLGGMSGKNVDPQKYRAQNEKLTDKIRGFLEKATGKKMPSKFSN</sequence>
<name>M3CAY8_SPHMS</name>
<dbReference type="AlphaFoldDB" id="M3CAY8"/>
<proteinExistence type="predicted"/>
<gene>
    <name evidence="1" type="ORF">SEPMUDRAFT_151862</name>
</gene>
<dbReference type="Proteomes" id="UP000016931">
    <property type="component" value="Unassembled WGS sequence"/>
</dbReference>